<gene>
    <name evidence="2" type="ORF">CR513_05387</name>
</gene>
<feature type="non-terminal residue" evidence="2">
    <location>
        <position position="1"/>
    </location>
</feature>
<dbReference type="InterPro" id="IPR057670">
    <property type="entry name" value="SH3_retrovirus"/>
</dbReference>
<protein>
    <recommendedName>
        <fullName evidence="1">Retroviral polymerase SH3-like domain-containing protein</fullName>
    </recommendedName>
</protein>
<name>A0A371I5A6_MUCPR</name>
<proteinExistence type="predicted"/>
<dbReference type="AlphaFoldDB" id="A0A371I5A6"/>
<evidence type="ECO:0000259" key="1">
    <source>
        <dbReference type="Pfam" id="PF25597"/>
    </source>
</evidence>
<evidence type="ECO:0000313" key="3">
    <source>
        <dbReference type="Proteomes" id="UP000257109"/>
    </source>
</evidence>
<dbReference type="Proteomes" id="UP000257109">
    <property type="component" value="Unassembled WGS sequence"/>
</dbReference>
<organism evidence="2 3">
    <name type="scientific">Mucuna pruriens</name>
    <name type="common">Velvet bean</name>
    <name type="synonym">Dolichos pruriens</name>
    <dbReference type="NCBI Taxonomy" id="157652"/>
    <lineage>
        <taxon>Eukaryota</taxon>
        <taxon>Viridiplantae</taxon>
        <taxon>Streptophyta</taxon>
        <taxon>Embryophyta</taxon>
        <taxon>Tracheophyta</taxon>
        <taxon>Spermatophyta</taxon>
        <taxon>Magnoliopsida</taxon>
        <taxon>eudicotyledons</taxon>
        <taxon>Gunneridae</taxon>
        <taxon>Pentapetalae</taxon>
        <taxon>rosids</taxon>
        <taxon>fabids</taxon>
        <taxon>Fabales</taxon>
        <taxon>Fabaceae</taxon>
        <taxon>Papilionoideae</taxon>
        <taxon>50 kb inversion clade</taxon>
        <taxon>NPAAA clade</taxon>
        <taxon>indigoferoid/millettioid clade</taxon>
        <taxon>Phaseoleae</taxon>
        <taxon>Mucuna</taxon>
    </lineage>
</organism>
<evidence type="ECO:0000313" key="2">
    <source>
        <dbReference type="EMBL" id="RDY10144.1"/>
    </source>
</evidence>
<dbReference type="Pfam" id="PF25597">
    <property type="entry name" value="SH3_retrovirus"/>
    <property type="match status" value="1"/>
</dbReference>
<feature type="domain" description="Retroviral polymerase SH3-like" evidence="1">
    <location>
        <begin position="38"/>
        <end position="92"/>
    </location>
</feature>
<accession>A0A371I5A6</accession>
<keyword evidence="3" id="KW-1185">Reference proteome</keyword>
<dbReference type="OrthoDB" id="1751476at2759"/>
<comment type="caution">
    <text evidence="2">The sequence shown here is derived from an EMBL/GenBank/DDBJ whole genome shotgun (WGS) entry which is preliminary data.</text>
</comment>
<sequence length="93" mass="10867">MIITLLSPFGKKPILKKTPYELLKDRQPNISYFHPFGCECFILNTKDNLGIFDPKLDEGTFLRYFDVSKAYRVYNSRTLTVEESIHVRFNDSA</sequence>
<dbReference type="EMBL" id="QJKJ01000904">
    <property type="protein sequence ID" value="RDY10144.1"/>
    <property type="molecule type" value="Genomic_DNA"/>
</dbReference>
<reference evidence="2" key="1">
    <citation type="submission" date="2018-05" db="EMBL/GenBank/DDBJ databases">
        <title>Draft genome of Mucuna pruriens seed.</title>
        <authorList>
            <person name="Nnadi N.E."/>
            <person name="Vos R."/>
            <person name="Hasami M.H."/>
            <person name="Devisetty U.K."/>
            <person name="Aguiy J.C."/>
        </authorList>
    </citation>
    <scope>NUCLEOTIDE SEQUENCE [LARGE SCALE GENOMIC DNA]</scope>
    <source>
        <strain evidence="2">JCA_2017</strain>
    </source>
</reference>
<dbReference type="InterPro" id="IPR039537">
    <property type="entry name" value="Retrotran_Ty1/copia-like"/>
</dbReference>
<dbReference type="PANTHER" id="PTHR42648">
    <property type="entry name" value="TRANSPOSASE, PUTATIVE-RELATED"/>
    <property type="match status" value="1"/>
</dbReference>
<dbReference type="PANTHER" id="PTHR42648:SF32">
    <property type="entry name" value="RIBONUCLEASE H-LIKE DOMAIN, GAG-PRE-INTEGRASE DOMAIN PROTEIN-RELATED"/>
    <property type="match status" value="1"/>
</dbReference>